<sequence length="355" mass="38424">MRSNNGGHIKHSHPGSASYKISLRRAFSLAFCPRGVRSPAILPTMATSEAKTAEFAKLFDLFEMLATRRSRRTTAQSSPEDARAIPVPADLEPVFQSLATVVAPPSGRRRRNTVAALGLTTSSDSDDDSDSDDESVAKFPLGKRYSFRFKMMIHKLYEVDEWAEKVREVLLASRLEYKPLAEQEVAKKIETPAGPSDGRVHFKAEVTVRGKKSMSLAPTRSRSHSVTGPARLSGSARLQVPAAVSSTVPNDGHAVKKRCIGRRKSESGPTSSIGGGWIYDAAVSSAEIRERVTVPIEATSTLAAQTGPRPRYQSLQTGSRRMGAGPRRIVSAVTTNPGPAVDSAPRCATKRRLSE</sequence>
<feature type="region of interest" description="Disordered" evidence="1">
    <location>
        <begin position="116"/>
        <end position="135"/>
    </location>
</feature>
<feature type="region of interest" description="Disordered" evidence="1">
    <location>
        <begin position="304"/>
        <end position="355"/>
    </location>
</feature>
<organism evidence="2 3">
    <name type="scientific">Mycena belliarum</name>
    <dbReference type="NCBI Taxonomy" id="1033014"/>
    <lineage>
        <taxon>Eukaryota</taxon>
        <taxon>Fungi</taxon>
        <taxon>Dikarya</taxon>
        <taxon>Basidiomycota</taxon>
        <taxon>Agaricomycotina</taxon>
        <taxon>Agaricomycetes</taxon>
        <taxon>Agaricomycetidae</taxon>
        <taxon>Agaricales</taxon>
        <taxon>Marasmiineae</taxon>
        <taxon>Mycenaceae</taxon>
        <taxon>Mycena</taxon>
    </lineage>
</organism>
<gene>
    <name evidence="2" type="ORF">B0H15DRAFT_835571</name>
</gene>
<dbReference type="EMBL" id="JARJCN010000020">
    <property type="protein sequence ID" value="KAJ7091349.1"/>
    <property type="molecule type" value="Genomic_DNA"/>
</dbReference>
<feature type="compositionally biased region" description="Acidic residues" evidence="1">
    <location>
        <begin position="124"/>
        <end position="134"/>
    </location>
</feature>
<evidence type="ECO:0000313" key="3">
    <source>
        <dbReference type="Proteomes" id="UP001222325"/>
    </source>
</evidence>
<dbReference type="AlphaFoldDB" id="A0AAD6U5V3"/>
<comment type="caution">
    <text evidence="2">The sequence shown here is derived from an EMBL/GenBank/DDBJ whole genome shotgun (WGS) entry which is preliminary data.</text>
</comment>
<name>A0AAD6U5V3_9AGAR</name>
<feature type="compositionally biased region" description="Polar residues" evidence="1">
    <location>
        <begin position="216"/>
        <end position="226"/>
    </location>
</feature>
<evidence type="ECO:0000256" key="1">
    <source>
        <dbReference type="SAM" id="MobiDB-lite"/>
    </source>
</evidence>
<feature type="region of interest" description="Disordered" evidence="1">
    <location>
        <begin position="211"/>
        <end position="234"/>
    </location>
</feature>
<accession>A0AAD6U5V3</accession>
<evidence type="ECO:0000313" key="2">
    <source>
        <dbReference type="EMBL" id="KAJ7091349.1"/>
    </source>
</evidence>
<keyword evidence="3" id="KW-1185">Reference proteome</keyword>
<protein>
    <submittedName>
        <fullName evidence="2">Uncharacterized protein</fullName>
    </submittedName>
</protein>
<dbReference type="Proteomes" id="UP001222325">
    <property type="component" value="Unassembled WGS sequence"/>
</dbReference>
<proteinExistence type="predicted"/>
<reference evidence="2" key="1">
    <citation type="submission" date="2023-03" db="EMBL/GenBank/DDBJ databases">
        <title>Massive genome expansion in bonnet fungi (Mycena s.s.) driven by repeated elements and novel gene families across ecological guilds.</title>
        <authorList>
            <consortium name="Lawrence Berkeley National Laboratory"/>
            <person name="Harder C.B."/>
            <person name="Miyauchi S."/>
            <person name="Viragh M."/>
            <person name="Kuo A."/>
            <person name="Thoen E."/>
            <person name="Andreopoulos B."/>
            <person name="Lu D."/>
            <person name="Skrede I."/>
            <person name="Drula E."/>
            <person name="Henrissat B."/>
            <person name="Morin E."/>
            <person name="Kohler A."/>
            <person name="Barry K."/>
            <person name="LaButti K."/>
            <person name="Morin E."/>
            <person name="Salamov A."/>
            <person name="Lipzen A."/>
            <person name="Mereny Z."/>
            <person name="Hegedus B."/>
            <person name="Baldrian P."/>
            <person name="Stursova M."/>
            <person name="Weitz H."/>
            <person name="Taylor A."/>
            <person name="Grigoriev I.V."/>
            <person name="Nagy L.G."/>
            <person name="Martin F."/>
            <person name="Kauserud H."/>
        </authorList>
    </citation>
    <scope>NUCLEOTIDE SEQUENCE</scope>
    <source>
        <strain evidence="2">CBHHK173m</strain>
    </source>
</reference>